<keyword evidence="2" id="KW-0150">Chloroplast</keyword>
<protein>
    <recommendedName>
        <fullName evidence="11">RRM domain-containing protein</fullName>
    </recommendedName>
</protein>
<feature type="compositionally biased region" description="Gly residues" evidence="9">
    <location>
        <begin position="220"/>
        <end position="229"/>
    </location>
</feature>
<dbReference type="InterPro" id="IPR050502">
    <property type="entry name" value="Euk_RNA-bind_prot"/>
</dbReference>
<evidence type="ECO:0000256" key="8">
    <source>
        <dbReference type="PROSITE-ProRule" id="PRU00176"/>
    </source>
</evidence>
<dbReference type="InterPro" id="IPR000504">
    <property type="entry name" value="RRM_dom"/>
</dbReference>
<feature type="domain" description="RRM" evidence="11">
    <location>
        <begin position="91"/>
        <end position="200"/>
    </location>
</feature>
<evidence type="ECO:0000256" key="6">
    <source>
        <dbReference type="ARBA" id="ARBA00022884"/>
    </source>
</evidence>
<dbReference type="GO" id="GO:1901259">
    <property type="term" value="P:chloroplast rRNA processing"/>
    <property type="evidence" value="ECO:0000318"/>
    <property type="project" value="GO_Central"/>
</dbReference>
<dbReference type="PANTHER" id="PTHR48025">
    <property type="entry name" value="OS02G0815200 PROTEIN"/>
    <property type="match status" value="1"/>
</dbReference>
<evidence type="ECO:0000256" key="10">
    <source>
        <dbReference type="SAM" id="SignalP"/>
    </source>
</evidence>
<dbReference type="GO" id="GO:0009507">
    <property type="term" value="C:chloroplast"/>
    <property type="evidence" value="ECO:0007669"/>
    <property type="project" value="UniProtKB-SubCell"/>
</dbReference>
<dbReference type="GO" id="GO:1990904">
    <property type="term" value="C:ribonucleoprotein complex"/>
    <property type="evidence" value="ECO:0007669"/>
    <property type="project" value="UniProtKB-KW"/>
</dbReference>
<dbReference type="GO" id="GO:0006397">
    <property type="term" value="P:mRNA processing"/>
    <property type="evidence" value="ECO:0007669"/>
    <property type="project" value="UniProtKB-KW"/>
</dbReference>
<dbReference type="InterPro" id="IPR012677">
    <property type="entry name" value="Nucleotide-bd_a/b_plait_sf"/>
</dbReference>
<keyword evidence="4" id="KW-0507">mRNA processing</keyword>
<evidence type="ECO:0000256" key="7">
    <source>
        <dbReference type="ARBA" id="ARBA00023274"/>
    </source>
</evidence>
<dbReference type="InterPro" id="IPR035979">
    <property type="entry name" value="RBD_domain_sf"/>
</dbReference>
<evidence type="ECO:0000256" key="1">
    <source>
        <dbReference type="ARBA" id="ARBA00004229"/>
    </source>
</evidence>
<evidence type="ECO:0000256" key="2">
    <source>
        <dbReference type="ARBA" id="ARBA00022528"/>
    </source>
</evidence>
<reference evidence="12 13" key="1">
    <citation type="journal article" date="2017" name="Nat. Commun.">
        <title>Genome assembly with in vitro proximity ligation data and whole-genome triplication in lettuce.</title>
        <authorList>
            <person name="Reyes-Chin-Wo S."/>
            <person name="Wang Z."/>
            <person name="Yang X."/>
            <person name="Kozik A."/>
            <person name="Arikit S."/>
            <person name="Song C."/>
            <person name="Xia L."/>
            <person name="Froenicke L."/>
            <person name="Lavelle D.O."/>
            <person name="Truco M.J."/>
            <person name="Xia R."/>
            <person name="Zhu S."/>
            <person name="Xu C."/>
            <person name="Xu H."/>
            <person name="Xu X."/>
            <person name="Cox K."/>
            <person name="Korf I."/>
            <person name="Meyers B.C."/>
            <person name="Michelmore R.W."/>
        </authorList>
    </citation>
    <scope>NUCLEOTIDE SEQUENCE [LARGE SCALE GENOMIC DNA]</scope>
    <source>
        <strain evidence="13">cv. Salinas</strain>
        <tissue evidence="12">Seedlings</tissue>
    </source>
</reference>
<dbReference type="Gene3D" id="3.30.70.330">
    <property type="match status" value="2"/>
</dbReference>
<keyword evidence="10" id="KW-0732">Signal</keyword>
<proteinExistence type="predicted"/>
<dbReference type="CDD" id="cd21608">
    <property type="entry name" value="RRM2_NsCP33_like"/>
    <property type="match status" value="1"/>
</dbReference>
<name>A0A9R1WH47_LACSA</name>
<gene>
    <name evidence="12" type="ORF">LSAT_V11C200090290</name>
</gene>
<evidence type="ECO:0000313" key="12">
    <source>
        <dbReference type="EMBL" id="KAJ0223783.1"/>
    </source>
</evidence>
<dbReference type="SUPFAM" id="SSF54928">
    <property type="entry name" value="RNA-binding domain, RBD"/>
    <property type="match status" value="2"/>
</dbReference>
<evidence type="ECO:0000256" key="5">
    <source>
        <dbReference type="ARBA" id="ARBA00022737"/>
    </source>
</evidence>
<dbReference type="Proteomes" id="UP000235145">
    <property type="component" value="Unassembled WGS sequence"/>
</dbReference>
<accession>A0A9R1WH47</accession>
<dbReference type="AlphaFoldDB" id="A0A9R1WH47"/>
<evidence type="ECO:0000313" key="13">
    <source>
        <dbReference type="Proteomes" id="UP000235145"/>
    </source>
</evidence>
<dbReference type="InterPro" id="IPR048289">
    <property type="entry name" value="RRM2_NsCP33-like"/>
</dbReference>
<comment type="caution">
    <text evidence="12">The sequence shown here is derived from an EMBL/GenBank/DDBJ whole genome shotgun (WGS) entry which is preliminary data.</text>
</comment>
<dbReference type="EMBL" id="NBSK02000002">
    <property type="protein sequence ID" value="KAJ0223783.1"/>
    <property type="molecule type" value="Genomic_DNA"/>
</dbReference>
<keyword evidence="13" id="KW-1185">Reference proteome</keyword>
<dbReference type="Pfam" id="PF00076">
    <property type="entry name" value="RRM_1"/>
    <property type="match status" value="2"/>
</dbReference>
<keyword evidence="5" id="KW-0677">Repeat</keyword>
<organism evidence="12 13">
    <name type="scientific">Lactuca sativa</name>
    <name type="common">Garden lettuce</name>
    <dbReference type="NCBI Taxonomy" id="4236"/>
    <lineage>
        <taxon>Eukaryota</taxon>
        <taxon>Viridiplantae</taxon>
        <taxon>Streptophyta</taxon>
        <taxon>Embryophyta</taxon>
        <taxon>Tracheophyta</taxon>
        <taxon>Spermatophyta</taxon>
        <taxon>Magnoliopsida</taxon>
        <taxon>eudicotyledons</taxon>
        <taxon>Gunneridae</taxon>
        <taxon>Pentapetalae</taxon>
        <taxon>asterids</taxon>
        <taxon>campanulids</taxon>
        <taxon>Asterales</taxon>
        <taxon>Asteraceae</taxon>
        <taxon>Cichorioideae</taxon>
        <taxon>Cichorieae</taxon>
        <taxon>Lactucinae</taxon>
        <taxon>Lactuca</taxon>
    </lineage>
</organism>
<dbReference type="PROSITE" id="PS50102">
    <property type="entry name" value="RRM"/>
    <property type="match status" value="2"/>
</dbReference>
<evidence type="ECO:0000256" key="4">
    <source>
        <dbReference type="ARBA" id="ARBA00022664"/>
    </source>
</evidence>
<evidence type="ECO:0000259" key="11">
    <source>
        <dbReference type="PROSITE" id="PS50102"/>
    </source>
</evidence>
<keyword evidence="3" id="KW-0934">Plastid</keyword>
<feature type="compositionally biased region" description="Basic and acidic residues" evidence="9">
    <location>
        <begin position="202"/>
        <end position="219"/>
    </location>
</feature>
<keyword evidence="6 8" id="KW-0694">RNA-binding</keyword>
<dbReference type="SMART" id="SM00360">
    <property type="entry name" value="RRM"/>
    <property type="match status" value="2"/>
</dbReference>
<feature type="signal peptide" evidence="10">
    <location>
        <begin position="1"/>
        <end position="22"/>
    </location>
</feature>
<comment type="subcellular location">
    <subcellularLocation>
        <location evidence="1">Plastid</location>
        <location evidence="1">Chloroplast</location>
    </subcellularLocation>
</comment>
<sequence>MASSTLSFQLLSLTTLSSISKTSSPSALCNFPSSINPFPKLFSIPTSIKLFEATPSSKFVRNFAVASPYGLDEDLSSDGDEDQRTNYSPDLKVYVGNLPWNVDSAALAGLFQRAGNVEMVEVVYDKITGRSRGFGFVTMSSVKEVEAATRQFNGYVSSIDSHSSMNLDNLQPVFSCNHSKNVLKFQELEGRQLRVNSGPPPSRDESPFRGSRDGGRDGGRGGGGYGGGRNLDNTNKVYVGNLAWSVDNLALETLFQEQGNVMEARVVYDRDSGRSKGFGFVTFGSADEVNSAIESLDGAVSISVDGRNIRVTVAEAKQRPQY</sequence>
<evidence type="ECO:0000256" key="9">
    <source>
        <dbReference type="SAM" id="MobiDB-lite"/>
    </source>
</evidence>
<keyword evidence="7" id="KW-0687">Ribonucleoprotein</keyword>
<feature type="chain" id="PRO_5040440854" description="RRM domain-containing protein" evidence="10">
    <location>
        <begin position="23"/>
        <end position="322"/>
    </location>
</feature>
<evidence type="ECO:0000256" key="3">
    <source>
        <dbReference type="ARBA" id="ARBA00022640"/>
    </source>
</evidence>
<dbReference type="PANTHER" id="PTHR48025:SF21">
    <property type="entry name" value="NUCLEOTIDE-BINDING ALPHA-BETA PLAIT DOMAIN-CONTAINING PROTEIN-RELATED"/>
    <property type="match status" value="1"/>
</dbReference>
<feature type="domain" description="RRM" evidence="11">
    <location>
        <begin position="235"/>
        <end position="316"/>
    </location>
</feature>
<dbReference type="GO" id="GO:0003729">
    <property type="term" value="F:mRNA binding"/>
    <property type="evidence" value="ECO:0000318"/>
    <property type="project" value="GO_Central"/>
</dbReference>
<feature type="region of interest" description="Disordered" evidence="9">
    <location>
        <begin position="190"/>
        <end position="230"/>
    </location>
</feature>